<evidence type="ECO:0000313" key="2">
    <source>
        <dbReference type="EMBL" id="GGM62439.1"/>
    </source>
</evidence>
<accession>A0A917U8G5</accession>
<dbReference type="EMBL" id="BMNB01000037">
    <property type="protein sequence ID" value="GGM62439.1"/>
    <property type="molecule type" value="Genomic_DNA"/>
</dbReference>
<proteinExistence type="predicted"/>
<protein>
    <submittedName>
        <fullName evidence="2">Uncharacterized protein</fullName>
    </submittedName>
</protein>
<gene>
    <name evidence="2" type="ORF">GCM10011608_54480</name>
</gene>
<reference evidence="2" key="2">
    <citation type="submission" date="2020-09" db="EMBL/GenBank/DDBJ databases">
        <authorList>
            <person name="Sun Q."/>
            <person name="Zhou Y."/>
        </authorList>
    </citation>
    <scope>NUCLEOTIDE SEQUENCE</scope>
    <source>
        <strain evidence="2">CGMCC 4.7312</strain>
    </source>
</reference>
<feature type="region of interest" description="Disordered" evidence="1">
    <location>
        <begin position="38"/>
        <end position="61"/>
    </location>
</feature>
<keyword evidence="3" id="KW-1185">Reference proteome</keyword>
<evidence type="ECO:0000313" key="3">
    <source>
        <dbReference type="Proteomes" id="UP000608890"/>
    </source>
</evidence>
<reference evidence="2" key="1">
    <citation type="journal article" date="2014" name="Int. J. Syst. Evol. Microbiol.">
        <title>Complete genome sequence of Corynebacterium casei LMG S-19264T (=DSM 44701T), isolated from a smear-ripened cheese.</title>
        <authorList>
            <consortium name="US DOE Joint Genome Institute (JGI-PGF)"/>
            <person name="Walter F."/>
            <person name="Albersmeier A."/>
            <person name="Kalinowski J."/>
            <person name="Ruckert C."/>
        </authorList>
    </citation>
    <scope>NUCLEOTIDE SEQUENCE</scope>
    <source>
        <strain evidence="2">CGMCC 4.7312</strain>
    </source>
</reference>
<dbReference type="AlphaFoldDB" id="A0A917U8G5"/>
<sequence length="61" mass="6269">MSQEDETGLAQLDATAAAYQQRGFEIALQPLNLLRDGGLGAPELAGGPGERALALDGSQQS</sequence>
<name>A0A917U8G5_9ACTN</name>
<dbReference type="Proteomes" id="UP000608890">
    <property type="component" value="Unassembled WGS sequence"/>
</dbReference>
<organism evidence="2 3">
    <name type="scientific">Micromonospora sonchi</name>
    <dbReference type="NCBI Taxonomy" id="1763543"/>
    <lineage>
        <taxon>Bacteria</taxon>
        <taxon>Bacillati</taxon>
        <taxon>Actinomycetota</taxon>
        <taxon>Actinomycetes</taxon>
        <taxon>Micromonosporales</taxon>
        <taxon>Micromonosporaceae</taxon>
        <taxon>Micromonospora</taxon>
    </lineage>
</organism>
<comment type="caution">
    <text evidence="2">The sequence shown here is derived from an EMBL/GenBank/DDBJ whole genome shotgun (WGS) entry which is preliminary data.</text>
</comment>
<evidence type="ECO:0000256" key="1">
    <source>
        <dbReference type="SAM" id="MobiDB-lite"/>
    </source>
</evidence>